<accession>V3ZVY5</accession>
<dbReference type="Gene3D" id="3.30.40.10">
    <property type="entry name" value="Zinc/RING finger domain, C3HC4 (zinc finger)"/>
    <property type="match status" value="1"/>
</dbReference>
<dbReference type="SMART" id="SM00184">
    <property type="entry name" value="RING"/>
    <property type="match status" value="1"/>
</dbReference>
<reference evidence="6 7" key="1">
    <citation type="journal article" date="2013" name="Nature">
        <title>Insights into bilaterian evolution from three spiralian genomes.</title>
        <authorList>
            <person name="Simakov O."/>
            <person name="Marletaz F."/>
            <person name="Cho S.J."/>
            <person name="Edsinger-Gonzales E."/>
            <person name="Havlak P."/>
            <person name="Hellsten U."/>
            <person name="Kuo D.H."/>
            <person name="Larsson T."/>
            <person name="Lv J."/>
            <person name="Arendt D."/>
            <person name="Savage R."/>
            <person name="Osoegawa K."/>
            <person name="de Jong P."/>
            <person name="Grimwood J."/>
            <person name="Chapman J.A."/>
            <person name="Shapiro H."/>
            <person name="Aerts A."/>
            <person name="Otillar R.P."/>
            <person name="Terry A.Y."/>
            <person name="Boore J.L."/>
            <person name="Grigoriev I.V."/>
            <person name="Lindberg D.R."/>
            <person name="Seaver E.C."/>
            <person name="Weisblat D.A."/>
            <person name="Putnam N.H."/>
            <person name="Rokhsar D.S."/>
        </authorList>
    </citation>
    <scope>NUCLEOTIDE SEQUENCE [LARGE SCALE GENOMIC DNA]</scope>
</reference>
<dbReference type="CDD" id="cd16465">
    <property type="entry name" value="RING-H2_PJA1_2"/>
    <property type="match status" value="1"/>
</dbReference>
<feature type="region of interest" description="Disordered" evidence="4">
    <location>
        <begin position="786"/>
        <end position="813"/>
    </location>
</feature>
<dbReference type="SUPFAM" id="SSF57850">
    <property type="entry name" value="RING/U-box"/>
    <property type="match status" value="1"/>
</dbReference>
<protein>
    <recommendedName>
        <fullName evidence="5">RING-type domain-containing protein</fullName>
    </recommendedName>
</protein>
<keyword evidence="1 3" id="KW-0479">Metal-binding</keyword>
<evidence type="ECO:0000256" key="1">
    <source>
        <dbReference type="ARBA" id="ARBA00022771"/>
    </source>
</evidence>
<dbReference type="KEGG" id="lgi:LOTGIDRAFT_168137"/>
<feature type="domain" description="RING-type" evidence="5">
    <location>
        <begin position="1042"/>
        <end position="1083"/>
    </location>
</feature>
<feature type="region of interest" description="Disordered" evidence="4">
    <location>
        <begin position="1"/>
        <end position="34"/>
    </location>
</feature>
<organism evidence="6 7">
    <name type="scientific">Lottia gigantea</name>
    <name type="common">Giant owl limpet</name>
    <dbReference type="NCBI Taxonomy" id="225164"/>
    <lineage>
        <taxon>Eukaryota</taxon>
        <taxon>Metazoa</taxon>
        <taxon>Spiralia</taxon>
        <taxon>Lophotrochozoa</taxon>
        <taxon>Mollusca</taxon>
        <taxon>Gastropoda</taxon>
        <taxon>Patellogastropoda</taxon>
        <taxon>Lottioidea</taxon>
        <taxon>Lottiidae</taxon>
        <taxon>Lottia</taxon>
    </lineage>
</organism>
<keyword evidence="1 3" id="KW-0863">Zinc-finger</keyword>
<feature type="compositionally biased region" description="Polar residues" evidence="4">
    <location>
        <begin position="786"/>
        <end position="801"/>
    </location>
</feature>
<dbReference type="RefSeq" id="XP_009064252.1">
    <property type="nucleotide sequence ID" value="XM_009066004.1"/>
</dbReference>
<evidence type="ECO:0000256" key="3">
    <source>
        <dbReference type="PROSITE-ProRule" id="PRU00175"/>
    </source>
</evidence>
<dbReference type="Pfam" id="PF13639">
    <property type="entry name" value="zf-RING_2"/>
    <property type="match status" value="1"/>
</dbReference>
<sequence length="1090" mass="121927">MANPTEMNYLGGARPKTSVGSSTSNEKKKEKKHVDKSCKYGSDKCGGSPYRNQFLKSCSCCHNPEKERHRVIANDTTPNHTLEKDSTIFLDCEIQQGCIPIKNEFDLDNVNHFRRKLCYKKPVQYSCMEDSAVTGSLYNLTLDSNTESMHYSSQEDCTGVTLSDSKDFSSDDRTTDPALTVSCLHSNCTNSNPQAFVKWKTAGLALREVLSKKTNKLNKGKVSFPRDHLKSDHTRCWLQRLHDFDEYNEDFFTFCDCEDEETLTKTGSSSSLLSFDSANLSNPSNDSSSNIFQLDPVSSCSIPTIKRITIPIDQTSKDSEKTSINLESKSDSKSESKLLIKNNVCNSTVWEMLQKPYLSYNEDNFNKVNHVDRMNQVDNVQHVDKVNPLNQMSLLSHDICDISLCNNNSSNEESMNLTLPITISSHNNTQVEPNTSLLSSTHNFNSQQTQSNKQSDLTLCFDNLNTPSHLLAPNLCGTVDKNVNKSPVNTLLKKLVADVSHECAGSNSLSNIEQSSFEQSMLEQSSLNQTNDESTLEFQMCNCLQFVSSVSQPLLSSLNSTDLLNSHLQCANCLNINQNCDFYSNSQKSFPPGKCSICKIYHHPDSLIDMSTSSLLNESETINEESTLVVSKPKVLCESESDVTDRSSICCETSGEIYFSEGTDSSDLPSKLIRLNPTKNNTEYCAQSTSREKKKKVLHIRKSHRRSGSTSDSDINDEDHNEKAIVAPLEESNNILLSDILHPTTPLARFLKSHIPYDERSVNMPWENIEDGLSVESCADADSNHSLTGMSEGSSLRNTQLDPYLDTKTDEPLSQISQHIKKSSERKSMQARPSTTLRKLLNMEIHTELNGENSQYSPETWVRLVDQISLPFDCTEDDNSNDINNDNLLIDSTEKSNEFADLCLPNYDSSASCDADDEFECDCEHCQLLKIVGNTDNILATDNVDDNSPDRNNYNWPDFLEDDTSLDLDLSELRPLDPLLNNLQAIPQDLIDLMFQNVIMQMLAVHPELMGDQAPPPVPQHIIDSLPIVTTTQLHIDEEVSCPICLCPCQLEETLTILCCQHLFHPLCIQAWLAKSGTCPVCRCTINAVI</sequence>
<dbReference type="PANTHER" id="PTHR45676">
    <property type="entry name" value="RING-H2 FINGER PROTEIN ATL51-RELATED"/>
    <property type="match status" value="1"/>
</dbReference>
<feature type="compositionally biased region" description="Basic and acidic residues" evidence="4">
    <location>
        <begin position="25"/>
        <end position="34"/>
    </location>
</feature>
<evidence type="ECO:0000313" key="6">
    <source>
        <dbReference type="EMBL" id="ESO85111.1"/>
    </source>
</evidence>
<keyword evidence="2" id="KW-0862">Zinc</keyword>
<dbReference type="HOGENOM" id="CLU_284742_0_0_1"/>
<dbReference type="OrthoDB" id="21204at2759"/>
<proteinExistence type="predicted"/>
<keyword evidence="7" id="KW-1185">Reference proteome</keyword>
<dbReference type="GO" id="GO:0008270">
    <property type="term" value="F:zinc ion binding"/>
    <property type="evidence" value="ECO:0007669"/>
    <property type="project" value="UniProtKB-KW"/>
</dbReference>
<name>V3ZVY5_LOTGI</name>
<dbReference type="InterPro" id="IPR013083">
    <property type="entry name" value="Znf_RING/FYVE/PHD"/>
</dbReference>
<dbReference type="GeneID" id="20240780"/>
<evidence type="ECO:0000313" key="7">
    <source>
        <dbReference type="Proteomes" id="UP000030746"/>
    </source>
</evidence>
<dbReference type="AlphaFoldDB" id="V3ZVY5"/>
<feature type="region of interest" description="Disordered" evidence="4">
    <location>
        <begin position="685"/>
        <end position="719"/>
    </location>
</feature>
<dbReference type="PANTHER" id="PTHR45676:SF41">
    <property type="entry name" value="RING-H2 FINGER PROTEIN ATL66"/>
    <property type="match status" value="1"/>
</dbReference>
<dbReference type="STRING" id="225164.V3ZVY5"/>
<dbReference type="CTD" id="20240780"/>
<evidence type="ECO:0000256" key="4">
    <source>
        <dbReference type="SAM" id="MobiDB-lite"/>
    </source>
</evidence>
<dbReference type="InterPro" id="IPR001841">
    <property type="entry name" value="Znf_RING"/>
</dbReference>
<dbReference type="Proteomes" id="UP000030746">
    <property type="component" value="Unassembled WGS sequence"/>
</dbReference>
<gene>
    <name evidence="6" type="ORF">LOTGIDRAFT_168137</name>
</gene>
<feature type="compositionally biased region" description="Basic residues" evidence="4">
    <location>
        <begin position="692"/>
        <end position="707"/>
    </location>
</feature>
<evidence type="ECO:0000259" key="5">
    <source>
        <dbReference type="PROSITE" id="PS50089"/>
    </source>
</evidence>
<dbReference type="EMBL" id="KB203331">
    <property type="protein sequence ID" value="ESO85111.1"/>
    <property type="molecule type" value="Genomic_DNA"/>
</dbReference>
<evidence type="ECO:0000256" key="2">
    <source>
        <dbReference type="ARBA" id="ARBA00022833"/>
    </source>
</evidence>
<dbReference type="PROSITE" id="PS50089">
    <property type="entry name" value="ZF_RING_2"/>
    <property type="match status" value="1"/>
</dbReference>